<gene>
    <name evidence="2" type="ORF">XENTR_v90025718mg</name>
</gene>
<protein>
    <recommendedName>
        <fullName evidence="1">GBD/FH3 domain-containing protein</fullName>
    </recommendedName>
</protein>
<dbReference type="PROSITE" id="PS51232">
    <property type="entry name" value="GBD_FH3"/>
    <property type="match status" value="1"/>
</dbReference>
<dbReference type="FunFam" id="1.25.10.10:FF:001592">
    <property type="entry name" value="Uncharacterized protein"/>
    <property type="match status" value="1"/>
</dbReference>
<dbReference type="EMBL" id="KV461124">
    <property type="protein sequence ID" value="OCA14852.1"/>
    <property type="molecule type" value="Genomic_DNA"/>
</dbReference>
<dbReference type="GO" id="GO:0031267">
    <property type="term" value="F:small GTPase binding"/>
    <property type="evidence" value="ECO:0007669"/>
    <property type="project" value="InterPro"/>
</dbReference>
<reference evidence="2" key="2">
    <citation type="journal article" date="2010" name="Science">
        <title>The genome of the Western clawed frog Xenopus tropicalis.</title>
        <authorList>
            <person name="Hellsten U."/>
            <person name="Harland R.M."/>
            <person name="Gilchrist M.J."/>
            <person name="Hendrix D."/>
            <person name="Jurka J."/>
            <person name="Kapitonov V."/>
            <person name="Ovcharenko I."/>
            <person name="Putnam N.H."/>
            <person name="Shu S."/>
            <person name="Taher L."/>
            <person name="Blitz I.L."/>
            <person name="Blumberg B."/>
            <person name="Dichmann D.S."/>
            <person name="Dubchak I."/>
            <person name="Amaya E."/>
            <person name="Detter J.C."/>
            <person name="Fletcher R."/>
            <person name="Gerhard D.S."/>
            <person name="Goodstein D."/>
            <person name="Graves T."/>
            <person name="Grigoriev I.V."/>
            <person name="Grimwood J."/>
            <person name="Kawashima T."/>
            <person name="Lindquist E."/>
            <person name="Lucas S.M."/>
            <person name="Mead P.E."/>
            <person name="Mitros T."/>
            <person name="Ogino H."/>
            <person name="Ohta Y."/>
            <person name="Poliakov A.V."/>
            <person name="Pollet N."/>
            <person name="Robert J."/>
            <person name="Salamov A."/>
            <person name="Sater A.K."/>
            <person name="Schmutz J."/>
            <person name="Terry A."/>
            <person name="Vize P.D."/>
            <person name="Warren W.C."/>
            <person name="Wells D."/>
            <person name="Wills A."/>
            <person name="Wilson R.K."/>
            <person name="Zimmerman L.B."/>
            <person name="Zorn A.M."/>
            <person name="Grainger R."/>
            <person name="Grammer T."/>
            <person name="Khokha M.K."/>
            <person name="Richardson P.M."/>
            <person name="Rokhsar D.S."/>
        </authorList>
    </citation>
    <scope>NUCLEOTIDE SEQUENCE [LARGE SCALE GENOMIC DNA]</scope>
    <source>
        <strain evidence="2">Nigerian</strain>
    </source>
</reference>
<dbReference type="InterPro" id="IPR014768">
    <property type="entry name" value="GBD/FH3_dom"/>
</dbReference>
<feature type="domain" description="GBD/FH3" evidence="1">
    <location>
        <begin position="1"/>
        <end position="182"/>
    </location>
</feature>
<evidence type="ECO:0000259" key="1">
    <source>
        <dbReference type="PROSITE" id="PS51232"/>
    </source>
</evidence>
<dbReference type="InterPro" id="IPR011989">
    <property type="entry name" value="ARM-like"/>
</dbReference>
<dbReference type="AlphaFoldDB" id="A0A1B8XW40"/>
<dbReference type="InterPro" id="IPR016024">
    <property type="entry name" value="ARM-type_fold"/>
</dbReference>
<evidence type="ECO:0000313" key="2">
    <source>
        <dbReference type="EMBL" id="OCA14852.1"/>
    </source>
</evidence>
<dbReference type="InterPro" id="IPR051425">
    <property type="entry name" value="Formin_Homology"/>
</dbReference>
<organism evidence="2">
    <name type="scientific">Xenopus tropicalis</name>
    <name type="common">Western clawed frog</name>
    <name type="synonym">Silurana tropicalis</name>
    <dbReference type="NCBI Taxonomy" id="8364"/>
    <lineage>
        <taxon>Eukaryota</taxon>
        <taxon>Metazoa</taxon>
        <taxon>Chordata</taxon>
        <taxon>Craniata</taxon>
        <taxon>Vertebrata</taxon>
        <taxon>Euteleostomi</taxon>
        <taxon>Amphibia</taxon>
        <taxon>Batrachia</taxon>
        <taxon>Anura</taxon>
        <taxon>Pipoidea</taxon>
        <taxon>Pipidae</taxon>
        <taxon>Xenopodinae</taxon>
        <taxon>Xenopus</taxon>
        <taxon>Silurana</taxon>
    </lineage>
</organism>
<reference evidence="2" key="1">
    <citation type="submission" date="2009-11" db="EMBL/GenBank/DDBJ databases">
        <authorList>
            <consortium name="US DOE Joint Genome Institute (JGI-PGF)"/>
            <person name="Ottilar R."/>
            <person name="Schmutz J."/>
            <person name="Salamov A."/>
            <person name="Cheng J.F."/>
            <person name="Lucas S."/>
            <person name="Pitluck S."/>
            <person name="Gundlach H."/>
            <person name="Guo Y."/>
            <person name="Haberer G."/>
            <person name="Nasrallah J."/>
            <person name="Mayer K.F.X."/>
            <person name="van de Peer Y."/>
            <person name="Weigel D."/>
            <person name="Grigoriev I.V."/>
        </authorList>
    </citation>
    <scope>NUCLEOTIDE SEQUENCE</scope>
    <source>
        <strain evidence="2">Nigerian</strain>
    </source>
</reference>
<dbReference type="InterPro" id="IPR010473">
    <property type="entry name" value="GTPase-bd"/>
</dbReference>
<proteinExistence type="predicted"/>
<name>A0A1B8XW40_XENTR</name>
<dbReference type="PANTHER" id="PTHR45725">
    <property type="entry name" value="FORMIN HOMOLOGY 2 FAMILY MEMBER"/>
    <property type="match status" value="1"/>
</dbReference>
<dbReference type="SUPFAM" id="SSF48371">
    <property type="entry name" value="ARM repeat"/>
    <property type="match status" value="1"/>
</dbReference>
<dbReference type="GO" id="GO:0003779">
    <property type="term" value="F:actin binding"/>
    <property type="evidence" value="ECO:0007669"/>
    <property type="project" value="InterPro"/>
</dbReference>
<sequence length="182" mass="20609">MQTLYAFDEEDTEMRNKIVEDLKTALRTQPMRFVTRFIELDGLTCLLNFLKSMDYETSESRIHTSVIGCIKALMNNSQGRAHVLAHPESINIISQSLRTENIKTKIAVLEILGAVCLVPDGHKKVLSAMLHYQVYAAERTRFQHNSNFASAPETEAHVTPQPSEPAIHGALKLTYETARYFK</sequence>
<reference evidence="2" key="3">
    <citation type="submission" date="2016-05" db="EMBL/GenBank/DDBJ databases">
        <title>WGS assembly of Xenopus tropicalis.</title>
        <authorList>
            <person name="Sessions A."/>
            <person name="Jenkins J."/>
            <person name="Mitros T."/>
            <person name="Lyons J.T."/>
            <person name="Dichmann D.S."/>
            <person name="Robert J."/>
            <person name="Harland R.M."/>
            <person name="Rokhsar D.S."/>
        </authorList>
    </citation>
    <scope>NUCLEOTIDE SEQUENCE</scope>
    <source>
        <strain evidence="2">Nigerian</strain>
    </source>
</reference>
<accession>A0A1B8XW40</accession>
<dbReference type="GO" id="GO:0030036">
    <property type="term" value="P:actin cytoskeleton organization"/>
    <property type="evidence" value="ECO:0007669"/>
    <property type="project" value="InterPro"/>
</dbReference>
<dbReference type="SMART" id="SM01140">
    <property type="entry name" value="Drf_GBD"/>
    <property type="match status" value="1"/>
</dbReference>
<dbReference type="Gene3D" id="1.25.10.10">
    <property type="entry name" value="Leucine-rich Repeat Variant"/>
    <property type="match status" value="1"/>
</dbReference>
<dbReference type="Pfam" id="PF06371">
    <property type="entry name" value="Drf_GBD"/>
    <property type="match status" value="1"/>
</dbReference>
<dbReference type="PANTHER" id="PTHR45725:SF7">
    <property type="entry name" value="DISHEVELED-ASSOCIATED ACTIVATOR OF MORPHOGENESIS 2"/>
    <property type="match status" value="1"/>
</dbReference>